<dbReference type="FunFam" id="1.20.1270.60:FF:000060">
    <property type="entry name" value="Actin polymerization protein Bzz1"/>
    <property type="match status" value="1"/>
</dbReference>
<keyword evidence="3" id="KW-0862">Zinc</keyword>
<evidence type="ECO:0000259" key="13">
    <source>
        <dbReference type="PROSITE" id="PS50002"/>
    </source>
</evidence>
<name>A0AAV0AJ15_PHAPC</name>
<dbReference type="InterPro" id="IPR046349">
    <property type="entry name" value="C1-like_sf"/>
</dbReference>
<organism evidence="16 17">
    <name type="scientific">Phakopsora pachyrhizi</name>
    <name type="common">Asian soybean rust disease fungus</name>
    <dbReference type="NCBI Taxonomy" id="170000"/>
    <lineage>
        <taxon>Eukaryota</taxon>
        <taxon>Fungi</taxon>
        <taxon>Dikarya</taxon>
        <taxon>Basidiomycota</taxon>
        <taxon>Pucciniomycotina</taxon>
        <taxon>Pucciniomycetes</taxon>
        <taxon>Pucciniales</taxon>
        <taxon>Phakopsoraceae</taxon>
        <taxon>Phakopsora</taxon>
    </lineage>
</organism>
<dbReference type="Pfam" id="PF00130">
    <property type="entry name" value="C1_1"/>
    <property type="match status" value="1"/>
</dbReference>
<dbReference type="EMBL" id="CALTRL010000385">
    <property type="protein sequence ID" value="CAH7667819.1"/>
    <property type="molecule type" value="Genomic_DNA"/>
</dbReference>
<dbReference type="InterPro" id="IPR002219">
    <property type="entry name" value="PKC_DAG/PE"/>
</dbReference>
<feature type="domain" description="SH3" evidence="13">
    <location>
        <begin position="537"/>
        <end position="598"/>
    </location>
</feature>
<dbReference type="InterPro" id="IPR027267">
    <property type="entry name" value="AH/BAR_dom_sf"/>
</dbReference>
<dbReference type="CDD" id="cd20824">
    <property type="entry name" value="C1_SpBZZ1-like"/>
    <property type="match status" value="1"/>
</dbReference>
<evidence type="ECO:0000256" key="3">
    <source>
        <dbReference type="ARBA" id="ARBA00022833"/>
    </source>
</evidence>
<feature type="compositionally biased region" description="Polar residues" evidence="11">
    <location>
        <begin position="464"/>
        <end position="488"/>
    </location>
</feature>
<feature type="domain" description="Phorbol-ester/DAG-type" evidence="14">
    <location>
        <begin position="408"/>
        <end position="458"/>
    </location>
</feature>
<evidence type="ECO:0000256" key="8">
    <source>
        <dbReference type="PROSITE-ProRule" id="PRU00192"/>
    </source>
</evidence>
<dbReference type="Pfam" id="PF00018">
    <property type="entry name" value="SH3_1"/>
    <property type="match status" value="1"/>
</dbReference>
<dbReference type="Gene3D" id="1.20.1270.60">
    <property type="entry name" value="Arfaptin homology (AH) domain/BAR domain"/>
    <property type="match status" value="1"/>
</dbReference>
<evidence type="ECO:0000313" key="16">
    <source>
        <dbReference type="EMBL" id="CAH7667819.1"/>
    </source>
</evidence>
<evidence type="ECO:0000259" key="14">
    <source>
        <dbReference type="PROSITE" id="PS50081"/>
    </source>
</evidence>
<dbReference type="SUPFAM" id="SSF57889">
    <property type="entry name" value="Cysteine-rich domain"/>
    <property type="match status" value="1"/>
</dbReference>
<dbReference type="Proteomes" id="UP001153365">
    <property type="component" value="Unassembled WGS sequence"/>
</dbReference>
<evidence type="ECO:0000313" key="17">
    <source>
        <dbReference type="Proteomes" id="UP001153365"/>
    </source>
</evidence>
<protein>
    <recommendedName>
        <fullName evidence="7">Protein BZZ1</fullName>
    </recommendedName>
</protein>
<keyword evidence="12" id="KW-0812">Transmembrane</keyword>
<reference evidence="16" key="1">
    <citation type="submission" date="2022-06" db="EMBL/GenBank/DDBJ databases">
        <authorList>
            <consortium name="SYNGENTA / RWTH Aachen University"/>
        </authorList>
    </citation>
    <scope>NUCLEOTIDE SEQUENCE</scope>
</reference>
<feature type="transmembrane region" description="Helical" evidence="12">
    <location>
        <begin position="667"/>
        <end position="684"/>
    </location>
</feature>
<keyword evidence="17" id="KW-1185">Reference proteome</keyword>
<sequence length="703" mass="78855">MDDSLSASFGHQLNDQLPRIQSIVHEQIEFVGDVRDYLKERAALERQYGASLQAIVKKAMDKQSRREQALSVGLEPSKQWSGATSTLDSAWSRILTEADEEASDHTNLADSLQNEVCEPLKSVEKRKEATCKKHLEYSNKLLSERDKLYNEKQKAKQRYDDACASVESSRVKQGQAKDEKHLEKASKTMDHNMNEMLSAKNSYLISISVANEVQRRFYRIDLPRLQDDFQSLWTLTTLKLVSLMKITARLSGKYLQSLFAHNDHFLTATNSISPTNDQELFIDYNRRPFSEPQDFQFEPCPIWHDSEDFSLNATEPKILLQNRLGQARLKAKELEPTIDTKRKEVSKLENLTKAYSQNESLGDSDSVLENFLDTVEQTTTLELQYTVLAKEIEVLEAALGDDQGSQRPHNFKSASFVTPTSCYLCNSSIWGITKQGVTCKACSIHAHVKCGPKVPANCPGSAPMHSNHSHLSSAMATASPSPNSQQTFSESQKEQSLSSLKRAATKANNVPPRQANLNRAATSVNSNRAIRSTHDEPNIPKANVIYAYEATSVHEVTVAVSEIVKVIGKDDGSGWIKVEKSDRKQGLVPISYIEIIQEAVVATTPSPSGRVNSIPPRIKKAKVLYDYEARDTDEHSISVGEVIRLTKDGENYGEGWFEIFKDGRNGIVPSNYVSLFIFYVLYFMQVTKTKTKTDETVLRKNIG</sequence>
<evidence type="ECO:0000256" key="2">
    <source>
        <dbReference type="ARBA" id="ARBA00022723"/>
    </source>
</evidence>
<keyword evidence="1 8" id="KW-0728">SH3 domain</keyword>
<keyword evidence="4 9" id="KW-0175">Coiled coil</keyword>
<dbReference type="PROSITE" id="PS51741">
    <property type="entry name" value="F_BAR"/>
    <property type="match status" value="1"/>
</dbReference>
<dbReference type="GO" id="GO:0046872">
    <property type="term" value="F:metal ion binding"/>
    <property type="evidence" value="ECO:0007669"/>
    <property type="project" value="UniProtKB-KW"/>
</dbReference>
<dbReference type="Pfam" id="PF00611">
    <property type="entry name" value="FCH"/>
    <property type="match status" value="1"/>
</dbReference>
<evidence type="ECO:0000256" key="7">
    <source>
        <dbReference type="ARBA" id="ARBA00074946"/>
    </source>
</evidence>
<dbReference type="GO" id="GO:0045010">
    <property type="term" value="P:actin nucleation"/>
    <property type="evidence" value="ECO:0007669"/>
    <property type="project" value="UniProtKB-ARBA"/>
</dbReference>
<evidence type="ECO:0000256" key="6">
    <source>
        <dbReference type="ARBA" id="ARBA00061387"/>
    </source>
</evidence>
<dbReference type="InterPro" id="IPR020454">
    <property type="entry name" value="DAG/PE-bd"/>
</dbReference>
<dbReference type="InterPro" id="IPR031160">
    <property type="entry name" value="F_BAR_dom"/>
</dbReference>
<evidence type="ECO:0000256" key="12">
    <source>
        <dbReference type="SAM" id="Phobius"/>
    </source>
</evidence>
<dbReference type="InterPro" id="IPR036028">
    <property type="entry name" value="SH3-like_dom_sf"/>
</dbReference>
<dbReference type="PROSITE" id="PS00479">
    <property type="entry name" value="ZF_DAG_PE_1"/>
    <property type="match status" value="1"/>
</dbReference>
<dbReference type="InterPro" id="IPR001452">
    <property type="entry name" value="SH3_domain"/>
</dbReference>
<accession>A0AAV0AJ15</accession>
<evidence type="ECO:0000256" key="11">
    <source>
        <dbReference type="SAM" id="MobiDB-lite"/>
    </source>
</evidence>
<dbReference type="CDD" id="cd00174">
    <property type="entry name" value="SH3"/>
    <property type="match status" value="1"/>
</dbReference>
<evidence type="ECO:0000259" key="15">
    <source>
        <dbReference type="PROSITE" id="PS51741"/>
    </source>
</evidence>
<dbReference type="Gene3D" id="3.30.60.20">
    <property type="match status" value="1"/>
</dbReference>
<dbReference type="CDD" id="cd11912">
    <property type="entry name" value="SH3_Bzz1_1"/>
    <property type="match status" value="1"/>
</dbReference>
<evidence type="ECO:0000256" key="5">
    <source>
        <dbReference type="ARBA" id="ARBA00054085"/>
    </source>
</evidence>
<keyword evidence="2" id="KW-0479">Metal-binding</keyword>
<dbReference type="SMART" id="SM00055">
    <property type="entry name" value="FCH"/>
    <property type="match status" value="1"/>
</dbReference>
<dbReference type="PROSITE" id="PS50081">
    <property type="entry name" value="ZF_DAG_PE_2"/>
    <property type="match status" value="1"/>
</dbReference>
<dbReference type="GO" id="GO:0030833">
    <property type="term" value="P:regulation of actin filament polymerization"/>
    <property type="evidence" value="ECO:0007669"/>
    <property type="project" value="TreeGrafter"/>
</dbReference>
<comment type="similarity">
    <text evidence="6">Belongs to the BZZ1 family.</text>
</comment>
<comment type="caution">
    <text evidence="16">The sequence shown here is derived from an EMBL/GenBank/DDBJ whole genome shotgun (WGS) entry which is preliminary data.</text>
</comment>
<dbReference type="InterPro" id="IPR035459">
    <property type="entry name" value="Bzz1_SH3_1"/>
</dbReference>
<evidence type="ECO:0000256" key="10">
    <source>
        <dbReference type="SAM" id="Coils"/>
    </source>
</evidence>
<keyword evidence="12" id="KW-0472">Membrane</keyword>
<comment type="function">
    <text evidence="5">Plays a role in endocytosis and trafficking to the vacuole. Functions with type I myosins to restore polarity of the actin cytoskeleton after NaCl stress.</text>
</comment>
<evidence type="ECO:0000256" key="4">
    <source>
        <dbReference type="ARBA" id="ARBA00023054"/>
    </source>
</evidence>
<dbReference type="SMART" id="SM00109">
    <property type="entry name" value="C1"/>
    <property type="match status" value="1"/>
</dbReference>
<gene>
    <name evidence="16" type="ORF">PPACK8108_LOCUS2248</name>
</gene>
<dbReference type="GO" id="GO:0030864">
    <property type="term" value="C:cortical actin cytoskeleton"/>
    <property type="evidence" value="ECO:0007669"/>
    <property type="project" value="UniProtKB-ARBA"/>
</dbReference>
<dbReference type="AlphaFoldDB" id="A0AAV0AJ15"/>
<keyword evidence="12" id="KW-1133">Transmembrane helix</keyword>
<dbReference type="PANTHER" id="PTHR15735">
    <property type="entry name" value="FCH AND DOUBLE SH3 DOMAINS PROTEIN"/>
    <property type="match status" value="1"/>
</dbReference>
<evidence type="ECO:0000256" key="1">
    <source>
        <dbReference type="ARBA" id="ARBA00022443"/>
    </source>
</evidence>
<dbReference type="PANTHER" id="PTHR15735:SF21">
    <property type="entry name" value="PROTEIN NERVOUS WRECK"/>
    <property type="match status" value="1"/>
</dbReference>
<feature type="domain" description="SH3" evidence="13">
    <location>
        <begin position="616"/>
        <end position="678"/>
    </location>
</feature>
<dbReference type="SMART" id="SM00326">
    <property type="entry name" value="SH3"/>
    <property type="match status" value="2"/>
</dbReference>
<dbReference type="SUPFAM" id="SSF50044">
    <property type="entry name" value="SH3-domain"/>
    <property type="match status" value="2"/>
</dbReference>
<dbReference type="PRINTS" id="PR00008">
    <property type="entry name" value="DAGPEDOMAIN"/>
</dbReference>
<dbReference type="SUPFAM" id="SSF103657">
    <property type="entry name" value="BAR/IMD domain-like"/>
    <property type="match status" value="1"/>
</dbReference>
<feature type="region of interest" description="Disordered" evidence="11">
    <location>
        <begin position="461"/>
        <end position="535"/>
    </location>
</feature>
<feature type="domain" description="F-BAR" evidence="15">
    <location>
        <begin position="1"/>
        <end position="277"/>
    </location>
</feature>
<proteinExistence type="inferred from homology"/>
<dbReference type="PROSITE" id="PS50002">
    <property type="entry name" value="SH3"/>
    <property type="match status" value="2"/>
</dbReference>
<dbReference type="Pfam" id="PF14604">
    <property type="entry name" value="SH3_9"/>
    <property type="match status" value="1"/>
</dbReference>
<feature type="coiled-coil region" evidence="10">
    <location>
        <begin position="95"/>
        <end position="158"/>
    </location>
</feature>
<dbReference type="Gene3D" id="2.30.30.40">
    <property type="entry name" value="SH3 Domains"/>
    <property type="match status" value="2"/>
</dbReference>
<evidence type="ECO:0000256" key="9">
    <source>
        <dbReference type="PROSITE-ProRule" id="PRU01077"/>
    </source>
</evidence>
<feature type="compositionally biased region" description="Polar residues" evidence="11">
    <location>
        <begin position="515"/>
        <end position="530"/>
    </location>
</feature>
<dbReference type="InterPro" id="IPR001060">
    <property type="entry name" value="FCH_dom"/>
</dbReference>